<feature type="transmembrane region" description="Helical" evidence="1">
    <location>
        <begin position="68"/>
        <end position="85"/>
    </location>
</feature>
<evidence type="ECO:0000256" key="1">
    <source>
        <dbReference type="SAM" id="Phobius"/>
    </source>
</evidence>
<proteinExistence type="predicted"/>
<comment type="caution">
    <text evidence="3">The sequence shown here is derived from an EMBL/GenBank/DDBJ whole genome shotgun (WGS) entry which is preliminary data.</text>
</comment>
<dbReference type="InterPro" id="IPR036890">
    <property type="entry name" value="HATPase_C_sf"/>
</dbReference>
<dbReference type="GO" id="GO:0016020">
    <property type="term" value="C:membrane"/>
    <property type="evidence" value="ECO:0007669"/>
    <property type="project" value="InterPro"/>
</dbReference>
<protein>
    <recommendedName>
        <fullName evidence="2">Signal transduction histidine kinase subgroup 3 dimerisation and phosphoacceptor domain-containing protein</fullName>
    </recommendedName>
</protein>
<dbReference type="InterPro" id="IPR011712">
    <property type="entry name" value="Sig_transdc_His_kin_sub3_dim/P"/>
</dbReference>
<dbReference type="Proteomes" id="UP000412028">
    <property type="component" value="Unassembled WGS sequence"/>
</dbReference>
<feature type="transmembrane region" description="Helical" evidence="1">
    <location>
        <begin position="38"/>
        <end position="61"/>
    </location>
</feature>
<evidence type="ECO:0000259" key="2">
    <source>
        <dbReference type="Pfam" id="PF07730"/>
    </source>
</evidence>
<keyword evidence="1" id="KW-0812">Transmembrane</keyword>
<feature type="transmembrane region" description="Helical" evidence="1">
    <location>
        <begin position="152"/>
        <end position="176"/>
    </location>
</feature>
<feature type="transmembrane region" description="Helical" evidence="1">
    <location>
        <begin position="91"/>
        <end position="120"/>
    </location>
</feature>
<gene>
    <name evidence="3" type="ORF">EMO89_05680</name>
</gene>
<evidence type="ECO:0000313" key="4">
    <source>
        <dbReference type="Proteomes" id="UP000412028"/>
    </source>
</evidence>
<dbReference type="GO" id="GO:0000155">
    <property type="term" value="F:phosphorelay sensor kinase activity"/>
    <property type="evidence" value="ECO:0007669"/>
    <property type="project" value="InterPro"/>
</dbReference>
<keyword evidence="1" id="KW-0472">Membrane</keyword>
<keyword evidence="1" id="KW-1133">Transmembrane helix</keyword>
<organism evidence="3 4">
    <name type="scientific">Bifidobacterium tissieri</name>
    <dbReference type="NCBI Taxonomy" id="1630162"/>
    <lineage>
        <taxon>Bacteria</taxon>
        <taxon>Bacillati</taxon>
        <taxon>Actinomycetota</taxon>
        <taxon>Actinomycetes</taxon>
        <taxon>Bifidobacteriales</taxon>
        <taxon>Bifidobacteriaceae</taxon>
        <taxon>Bifidobacterium</taxon>
    </lineage>
</organism>
<dbReference type="GO" id="GO:0046983">
    <property type="term" value="F:protein dimerization activity"/>
    <property type="evidence" value="ECO:0007669"/>
    <property type="project" value="InterPro"/>
</dbReference>
<dbReference type="Gene3D" id="3.30.565.10">
    <property type="entry name" value="Histidine kinase-like ATPase, C-terminal domain"/>
    <property type="match status" value="1"/>
</dbReference>
<dbReference type="Pfam" id="PF07730">
    <property type="entry name" value="HisKA_3"/>
    <property type="match status" value="1"/>
</dbReference>
<reference evidence="3 4" key="1">
    <citation type="journal article" date="2019" name="Syst. Appl. Microbiol.">
        <title>Characterization of Bifidobacterium species in feaces of the Egyptian fruit bat: Description of B. vespertilionis sp. nov. and B. rousetti sp. nov.</title>
        <authorList>
            <person name="Modesto M."/>
            <person name="Satti M."/>
            <person name="Watanabe K."/>
            <person name="Puglisi E."/>
            <person name="Morelli L."/>
            <person name="Huang C.-H."/>
            <person name="Liou J.-S."/>
            <person name="Miyashita M."/>
            <person name="Tamura T."/>
            <person name="Saito S."/>
            <person name="Mori K."/>
            <person name="Huang L."/>
            <person name="Sciavilla P."/>
            <person name="Sandri C."/>
            <person name="Spiezio C."/>
            <person name="Vitali F."/>
            <person name="Cavalieri D."/>
            <person name="Perpetuini G."/>
            <person name="Tofalo R."/>
            <person name="Bonetti A."/>
            <person name="Arita M."/>
            <person name="Mattarelli P."/>
        </authorList>
    </citation>
    <scope>NUCLEOTIDE SEQUENCE [LARGE SCALE GENOMIC DNA]</scope>
    <source>
        <strain evidence="3 4">RST7</strain>
    </source>
</reference>
<name>A0A5M9ZYK4_9BIFI</name>
<accession>A0A5M9ZYK4</accession>
<dbReference type="AlphaFoldDB" id="A0A5M9ZYK4"/>
<evidence type="ECO:0000313" key="3">
    <source>
        <dbReference type="EMBL" id="KAA8830468.1"/>
    </source>
</evidence>
<dbReference type="EMBL" id="RZUI01000005">
    <property type="protein sequence ID" value="KAA8830468.1"/>
    <property type="molecule type" value="Genomic_DNA"/>
</dbReference>
<feature type="transmembrane region" description="Helical" evidence="1">
    <location>
        <begin position="127"/>
        <end position="146"/>
    </location>
</feature>
<sequence>MAHVPDNSRTRAHARAHARRSSFRQALHRLISRHWRNWHVIICIALAVMTVVETIGFMIYGIVSAKPAVALCLTSALTVALLPRLPRITPWFLLILYALGDISALTMPSAMFLSALFSIAWLTYHSAWRGFIGALIPVTASMTVILSEGGYIPWIIASATQYACWYFSFMGVGLWVRKTRAYELLKNQQQQRRLSEQLQVHLHDSAANDLAYALTMIDLRTSNGDADRAQDRETLLAVRDTCEDALQQVRRAIDVVRDGDETVMDSSDTATDTATNVDSSDWLNQVRAIIDDCERQLQELGFRGTGIVSGEGHTTPSNDSRDMIISFIHEIYGNILKHADPKEYHIVAIQPMPNGVVISSSNIRRHKGFGPSACDQGGTGLQRYECQLAQVGGTLDILEDGNEWSITALIPYCQSGQHTGGSQML</sequence>
<dbReference type="OrthoDB" id="3230610at2"/>
<feature type="domain" description="Signal transduction histidine kinase subgroup 3 dimerisation and phosphoacceptor" evidence="2">
    <location>
        <begin position="202"/>
        <end position="260"/>
    </location>
</feature>